<accession>A0A4Q2U153</accession>
<dbReference type="AlphaFoldDB" id="A0A4Q2U153"/>
<gene>
    <name evidence="2" type="ORF">D3273_23970</name>
</gene>
<dbReference type="RefSeq" id="WP_129229489.1">
    <property type="nucleotide sequence ID" value="NZ_QYBB01000053.1"/>
</dbReference>
<proteinExistence type="predicted"/>
<reference evidence="2 3" key="2">
    <citation type="submission" date="2019-02" db="EMBL/GenBank/DDBJ databases">
        <title>'Lichenibacterium ramalinii' gen. nov. sp. nov., 'Lichenibacterium minor' gen. nov. sp. nov.</title>
        <authorList>
            <person name="Pankratov T."/>
        </authorList>
    </citation>
    <scope>NUCLEOTIDE SEQUENCE [LARGE SCALE GENOMIC DNA]</scope>
    <source>
        <strain evidence="2 3">RmlP026</strain>
    </source>
</reference>
<dbReference type="Proteomes" id="UP000290759">
    <property type="component" value="Unassembled WGS sequence"/>
</dbReference>
<dbReference type="EMBL" id="QYBB01000053">
    <property type="protein sequence ID" value="RYC29408.1"/>
    <property type="molecule type" value="Genomic_DNA"/>
</dbReference>
<protein>
    <submittedName>
        <fullName evidence="2">DUF3846 domain-containing protein</fullName>
    </submittedName>
</protein>
<dbReference type="Pfam" id="PF12957">
    <property type="entry name" value="DUF3846"/>
    <property type="match status" value="1"/>
</dbReference>
<evidence type="ECO:0000313" key="3">
    <source>
        <dbReference type="Proteomes" id="UP000290759"/>
    </source>
</evidence>
<comment type="caution">
    <text evidence="2">The sequence shown here is derived from an EMBL/GenBank/DDBJ whole genome shotgun (WGS) entry which is preliminary data.</text>
</comment>
<reference evidence="2 3" key="1">
    <citation type="submission" date="2018-12" db="EMBL/GenBank/DDBJ databases">
        <authorList>
            <person name="Grouzdev D.S."/>
            <person name="Krutkina M.S."/>
        </authorList>
    </citation>
    <scope>NUCLEOTIDE SEQUENCE [LARGE SCALE GENOMIC DNA]</scope>
    <source>
        <strain evidence="2 3">RmlP026</strain>
    </source>
</reference>
<sequence length="112" mass="12038">MQGEIITIGTDGTISRQATSDVENLDALQAAVGGSIEFVPRFDSFEGRACDAYVNEVGILEGLPENREATRLWWEQLRHGGGTIVEGSRLHGPVALVTGDAEFMAAVQSTEF</sequence>
<dbReference type="OrthoDB" id="8451782at2"/>
<keyword evidence="3" id="KW-1185">Reference proteome</keyword>
<feature type="domain" description="DUF3846" evidence="1">
    <location>
        <begin position="19"/>
        <end position="81"/>
    </location>
</feature>
<organism evidence="2 3">
    <name type="scientific">Lichenibacterium minor</name>
    <dbReference type="NCBI Taxonomy" id="2316528"/>
    <lineage>
        <taxon>Bacteria</taxon>
        <taxon>Pseudomonadati</taxon>
        <taxon>Pseudomonadota</taxon>
        <taxon>Alphaproteobacteria</taxon>
        <taxon>Hyphomicrobiales</taxon>
        <taxon>Lichenihabitantaceae</taxon>
        <taxon>Lichenibacterium</taxon>
    </lineage>
</organism>
<evidence type="ECO:0000313" key="2">
    <source>
        <dbReference type="EMBL" id="RYC29408.1"/>
    </source>
</evidence>
<evidence type="ECO:0000259" key="1">
    <source>
        <dbReference type="Pfam" id="PF12957"/>
    </source>
</evidence>
<dbReference type="InterPro" id="IPR024559">
    <property type="entry name" value="DUF3846"/>
</dbReference>
<name>A0A4Q2U153_9HYPH</name>